<dbReference type="EMBL" id="CAAALY010030001">
    <property type="protein sequence ID" value="VEL16826.1"/>
    <property type="molecule type" value="Genomic_DNA"/>
</dbReference>
<dbReference type="GO" id="GO:0005524">
    <property type="term" value="F:ATP binding"/>
    <property type="evidence" value="ECO:0007669"/>
    <property type="project" value="UniProtKB-KW"/>
</dbReference>
<evidence type="ECO:0000256" key="2">
    <source>
        <dbReference type="ARBA" id="ARBA00022840"/>
    </source>
</evidence>
<dbReference type="GO" id="GO:0005654">
    <property type="term" value="C:nucleoplasm"/>
    <property type="evidence" value="ECO:0007669"/>
    <property type="project" value="TreeGrafter"/>
</dbReference>
<evidence type="ECO:0000256" key="3">
    <source>
        <dbReference type="ARBA" id="ARBA00023123"/>
    </source>
</evidence>
<evidence type="ECO:0000313" key="7">
    <source>
        <dbReference type="EMBL" id="VEL16826.1"/>
    </source>
</evidence>
<keyword evidence="2" id="KW-0067">ATP-binding</keyword>
<sequence>MSQANPPYQDRVEDLCQMSFLNESSMVHTISQRFGSNLIYTYAGPHCLLAVNPMQSLNIFSDMFVIFELLN</sequence>
<comment type="caution">
    <text evidence="7">The sequence shown here is derived from an EMBL/GenBank/DDBJ whole genome shotgun (WGS) entry which is preliminary data.</text>
</comment>
<comment type="similarity">
    <text evidence="5">Belongs to the TRAFAC class myosin-kinesin ATPase superfamily. Myosin family.</text>
</comment>
<dbReference type="InterPro" id="IPR052838">
    <property type="entry name" value="Myosin-XVI"/>
</dbReference>
<keyword evidence="3 5" id="KW-0518">Myosin</keyword>
<dbReference type="PROSITE" id="PS51456">
    <property type="entry name" value="MYOSIN_MOTOR"/>
    <property type="match status" value="1"/>
</dbReference>
<organism evidence="7 8">
    <name type="scientific">Protopolystoma xenopodis</name>
    <dbReference type="NCBI Taxonomy" id="117903"/>
    <lineage>
        <taxon>Eukaryota</taxon>
        <taxon>Metazoa</taxon>
        <taxon>Spiralia</taxon>
        <taxon>Lophotrochozoa</taxon>
        <taxon>Platyhelminthes</taxon>
        <taxon>Monogenea</taxon>
        <taxon>Polyopisthocotylea</taxon>
        <taxon>Polystomatidea</taxon>
        <taxon>Polystomatidae</taxon>
        <taxon>Protopolystoma</taxon>
    </lineage>
</organism>
<dbReference type="AlphaFoldDB" id="A0A448WPD9"/>
<dbReference type="GO" id="GO:0048471">
    <property type="term" value="C:perinuclear region of cytoplasm"/>
    <property type="evidence" value="ECO:0007669"/>
    <property type="project" value="TreeGrafter"/>
</dbReference>
<keyword evidence="1" id="KW-0547">Nucleotide-binding</keyword>
<dbReference type="PANTHER" id="PTHR47335">
    <property type="entry name" value="UNCONVENTIONAL MYOSIN-XVI"/>
    <property type="match status" value="1"/>
</dbReference>
<protein>
    <recommendedName>
        <fullName evidence="6">Myosin motor domain-containing protein</fullName>
    </recommendedName>
</protein>
<gene>
    <name evidence="7" type="ORF">PXEA_LOCUS10266</name>
</gene>
<dbReference type="Pfam" id="PF00063">
    <property type="entry name" value="Myosin_head"/>
    <property type="match status" value="1"/>
</dbReference>
<dbReference type="GO" id="GO:2000134">
    <property type="term" value="P:negative regulation of G1/S transition of mitotic cell cycle"/>
    <property type="evidence" value="ECO:0007669"/>
    <property type="project" value="TreeGrafter"/>
</dbReference>
<evidence type="ECO:0000256" key="4">
    <source>
        <dbReference type="ARBA" id="ARBA00023175"/>
    </source>
</evidence>
<keyword evidence="8" id="KW-1185">Reference proteome</keyword>
<dbReference type="SUPFAM" id="SSF52540">
    <property type="entry name" value="P-loop containing nucleoside triphosphate hydrolases"/>
    <property type="match status" value="1"/>
</dbReference>
<dbReference type="InterPro" id="IPR036961">
    <property type="entry name" value="Kinesin_motor_dom_sf"/>
</dbReference>
<evidence type="ECO:0000313" key="8">
    <source>
        <dbReference type="Proteomes" id="UP000784294"/>
    </source>
</evidence>
<evidence type="ECO:0000256" key="1">
    <source>
        <dbReference type="ARBA" id="ARBA00022741"/>
    </source>
</evidence>
<dbReference type="Proteomes" id="UP000784294">
    <property type="component" value="Unassembled WGS sequence"/>
</dbReference>
<feature type="domain" description="Myosin motor" evidence="6">
    <location>
        <begin position="10"/>
        <end position="71"/>
    </location>
</feature>
<dbReference type="InterPro" id="IPR001609">
    <property type="entry name" value="Myosin_head_motor_dom-like"/>
</dbReference>
<comment type="caution">
    <text evidence="5">Lacks conserved residue(s) required for the propagation of feature annotation.</text>
</comment>
<proteinExistence type="inferred from homology"/>
<dbReference type="PANTHER" id="PTHR47335:SF1">
    <property type="entry name" value="UNCONVENTIONAL MYOSIN-XVI"/>
    <property type="match status" value="1"/>
</dbReference>
<reference evidence="7" key="1">
    <citation type="submission" date="2018-11" db="EMBL/GenBank/DDBJ databases">
        <authorList>
            <consortium name="Pathogen Informatics"/>
        </authorList>
    </citation>
    <scope>NUCLEOTIDE SEQUENCE</scope>
</reference>
<evidence type="ECO:0000256" key="5">
    <source>
        <dbReference type="PROSITE-ProRule" id="PRU00782"/>
    </source>
</evidence>
<dbReference type="GO" id="GO:0003774">
    <property type="term" value="F:cytoskeletal motor activity"/>
    <property type="evidence" value="ECO:0007669"/>
    <property type="project" value="InterPro"/>
</dbReference>
<dbReference type="GO" id="GO:0051015">
    <property type="term" value="F:actin filament binding"/>
    <property type="evidence" value="ECO:0007669"/>
    <property type="project" value="TreeGrafter"/>
</dbReference>
<evidence type="ECO:0000259" key="6">
    <source>
        <dbReference type="PROSITE" id="PS51456"/>
    </source>
</evidence>
<keyword evidence="4" id="KW-0505">Motor protein</keyword>
<dbReference type="GO" id="GO:0019903">
    <property type="term" value="F:protein phosphatase binding"/>
    <property type="evidence" value="ECO:0007669"/>
    <property type="project" value="TreeGrafter"/>
</dbReference>
<accession>A0A448WPD9</accession>
<dbReference type="GO" id="GO:0043491">
    <property type="term" value="P:phosphatidylinositol 3-kinase/protein kinase B signal transduction"/>
    <property type="evidence" value="ECO:0007669"/>
    <property type="project" value="TreeGrafter"/>
</dbReference>
<dbReference type="GO" id="GO:0048812">
    <property type="term" value="P:neuron projection morphogenesis"/>
    <property type="evidence" value="ECO:0007669"/>
    <property type="project" value="TreeGrafter"/>
</dbReference>
<keyword evidence="5" id="KW-0009">Actin-binding</keyword>
<name>A0A448WPD9_9PLAT</name>
<dbReference type="GO" id="GO:0016459">
    <property type="term" value="C:myosin complex"/>
    <property type="evidence" value="ECO:0007669"/>
    <property type="project" value="UniProtKB-KW"/>
</dbReference>
<dbReference type="OrthoDB" id="2914378at2759"/>
<dbReference type="Gene3D" id="3.40.850.10">
    <property type="entry name" value="Kinesin motor domain"/>
    <property type="match status" value="1"/>
</dbReference>
<dbReference type="InterPro" id="IPR027417">
    <property type="entry name" value="P-loop_NTPase"/>
</dbReference>